<gene>
    <name evidence="2" type="ORF">Sjap_008472</name>
</gene>
<accession>A0AAP0JPJ9</accession>
<comment type="caution">
    <text evidence="2">The sequence shown here is derived from an EMBL/GenBank/DDBJ whole genome shotgun (WGS) entry which is preliminary data.</text>
</comment>
<organism evidence="2 3">
    <name type="scientific">Stephania japonica</name>
    <dbReference type="NCBI Taxonomy" id="461633"/>
    <lineage>
        <taxon>Eukaryota</taxon>
        <taxon>Viridiplantae</taxon>
        <taxon>Streptophyta</taxon>
        <taxon>Embryophyta</taxon>
        <taxon>Tracheophyta</taxon>
        <taxon>Spermatophyta</taxon>
        <taxon>Magnoliopsida</taxon>
        <taxon>Ranunculales</taxon>
        <taxon>Menispermaceae</taxon>
        <taxon>Menispermoideae</taxon>
        <taxon>Cissampelideae</taxon>
        <taxon>Stephania</taxon>
    </lineage>
</organism>
<evidence type="ECO:0000313" key="2">
    <source>
        <dbReference type="EMBL" id="KAK9137878.1"/>
    </source>
</evidence>
<dbReference type="EMBL" id="JBBNAE010000003">
    <property type="protein sequence ID" value="KAK9137878.1"/>
    <property type="molecule type" value="Genomic_DNA"/>
</dbReference>
<reference evidence="2 3" key="1">
    <citation type="submission" date="2024-01" db="EMBL/GenBank/DDBJ databases">
        <title>Genome assemblies of Stephania.</title>
        <authorList>
            <person name="Yang L."/>
        </authorList>
    </citation>
    <scope>NUCLEOTIDE SEQUENCE [LARGE SCALE GENOMIC DNA]</scope>
    <source>
        <strain evidence="2">QJT</strain>
        <tissue evidence="2">Leaf</tissue>
    </source>
</reference>
<protein>
    <submittedName>
        <fullName evidence="2">Uncharacterized protein</fullName>
    </submittedName>
</protein>
<feature type="compositionally biased region" description="Acidic residues" evidence="1">
    <location>
        <begin position="49"/>
        <end position="60"/>
    </location>
</feature>
<dbReference type="AlphaFoldDB" id="A0AAP0JPJ9"/>
<sequence length="60" mass="6787">MDAMIFPKQDARKKELEDINAKMLKLRIYLNPTTTSGQASNDVGVKDIEVEDDEIESSDE</sequence>
<name>A0AAP0JPJ9_9MAGN</name>
<evidence type="ECO:0000313" key="3">
    <source>
        <dbReference type="Proteomes" id="UP001417504"/>
    </source>
</evidence>
<evidence type="ECO:0000256" key="1">
    <source>
        <dbReference type="SAM" id="MobiDB-lite"/>
    </source>
</evidence>
<feature type="region of interest" description="Disordered" evidence="1">
    <location>
        <begin position="33"/>
        <end position="60"/>
    </location>
</feature>
<keyword evidence="3" id="KW-1185">Reference proteome</keyword>
<proteinExistence type="predicted"/>
<dbReference type="Proteomes" id="UP001417504">
    <property type="component" value="Unassembled WGS sequence"/>
</dbReference>